<evidence type="ECO:0000313" key="2">
    <source>
        <dbReference type="EMBL" id="MDG5754177.1"/>
    </source>
</evidence>
<keyword evidence="1" id="KW-0812">Transmembrane</keyword>
<protein>
    <submittedName>
        <fullName evidence="2">DUF6526 family protein</fullName>
    </submittedName>
</protein>
<comment type="caution">
    <text evidence="2">The sequence shown here is derived from an EMBL/GenBank/DDBJ whole genome shotgun (WGS) entry which is preliminary data.</text>
</comment>
<proteinExistence type="predicted"/>
<keyword evidence="1" id="KW-1133">Transmembrane helix</keyword>
<sequence length="144" mass="16063">MKEQNYQNHTRMHPLYHYVLSVLVLGSLVTAIVNLFRAINSNEQVLTAVILVLLAAALLITMALVRLYALKAQDRAIRAEESLRHYVLTGKLPNPSLTMGQVVALRFASDSEFPALCEKAAAEGMKPDDIKKAIGQWKADYNRI</sequence>
<evidence type="ECO:0000256" key="1">
    <source>
        <dbReference type="SAM" id="Phobius"/>
    </source>
</evidence>
<dbReference type="EMBL" id="JARULN010000006">
    <property type="protein sequence ID" value="MDG5754177.1"/>
    <property type="molecule type" value="Genomic_DNA"/>
</dbReference>
<feature type="transmembrane region" description="Helical" evidence="1">
    <location>
        <begin position="15"/>
        <end position="39"/>
    </location>
</feature>
<reference evidence="2 3" key="1">
    <citation type="submission" date="2023-04" db="EMBL/GenBank/DDBJ databases">
        <title>Ectobacillus antri isolated from activated sludge.</title>
        <authorList>
            <person name="Yan P."/>
            <person name="Liu X."/>
        </authorList>
    </citation>
    <scope>NUCLEOTIDE SEQUENCE [LARGE SCALE GENOMIC DNA]</scope>
    <source>
        <strain evidence="2 3">C18H</strain>
    </source>
</reference>
<dbReference type="Pfam" id="PF20136">
    <property type="entry name" value="DUF6526"/>
    <property type="match status" value="1"/>
</dbReference>
<keyword evidence="1" id="KW-0472">Membrane</keyword>
<gene>
    <name evidence="2" type="ORF">P6P90_09360</name>
</gene>
<name>A0ABT6H5C4_9BACI</name>
<evidence type="ECO:0000313" key="3">
    <source>
        <dbReference type="Proteomes" id="UP001218246"/>
    </source>
</evidence>
<feature type="transmembrane region" description="Helical" evidence="1">
    <location>
        <begin position="45"/>
        <end position="69"/>
    </location>
</feature>
<dbReference type="InterPro" id="IPR045385">
    <property type="entry name" value="DUF6526"/>
</dbReference>
<dbReference type="RefSeq" id="WP_124564803.1">
    <property type="nucleotide sequence ID" value="NZ_JARRRY010000005.1"/>
</dbReference>
<accession>A0ABT6H5C4</accession>
<dbReference type="Proteomes" id="UP001218246">
    <property type="component" value="Unassembled WGS sequence"/>
</dbReference>
<organism evidence="2 3">
    <name type="scientific">Ectobacillus antri</name>
    <dbReference type="NCBI Taxonomy" id="2486280"/>
    <lineage>
        <taxon>Bacteria</taxon>
        <taxon>Bacillati</taxon>
        <taxon>Bacillota</taxon>
        <taxon>Bacilli</taxon>
        <taxon>Bacillales</taxon>
        <taxon>Bacillaceae</taxon>
        <taxon>Ectobacillus</taxon>
    </lineage>
</organism>
<keyword evidence="3" id="KW-1185">Reference proteome</keyword>